<keyword evidence="2" id="KW-1185">Reference proteome</keyword>
<accession>A0ACC4E4B6</accession>
<name>A0ACC4E4B6_PURLI</name>
<reference evidence="1" key="1">
    <citation type="submission" date="2024-12" db="EMBL/GenBank/DDBJ databases">
        <title>Comparative genomics and development of molecular markers within Purpureocillium lilacinum and among Purpureocillium species.</title>
        <authorList>
            <person name="Yeh Z.-Y."/>
            <person name="Ni N.-T."/>
            <person name="Lo P.-H."/>
            <person name="Mushyakhwo K."/>
            <person name="Lin C.-F."/>
            <person name="Nai Y.-S."/>
        </authorList>
    </citation>
    <scope>NUCLEOTIDE SEQUENCE</scope>
    <source>
        <strain evidence="1">NCHU-NPUST-175</strain>
    </source>
</reference>
<comment type="caution">
    <text evidence="1">The sequence shown here is derived from an EMBL/GenBank/DDBJ whole genome shotgun (WGS) entry which is preliminary data.</text>
</comment>
<sequence length="704" mass="75460">MRGGPGHRHAELGYWPEGAVGPDTRQPHACPPPWAGRARRLGETGCDTDPRRSRRPDGGLNQPAETQHSTRFDCLFHASQRPPTATLRSPCAIIELDSLVSVPGLGSTRIAGPVAPMRMWSGTKLPYSPKSPSVTAVVQPGAAMTLASWIGSAGIATHLAAPQAAARSPARPCNHSQGSVVARLTFREPCEPMADRMFRPTAGHAGRLAEDGPSSHGAQASTAFIDDVVELRAGKGSAHQFPLRASGTTSSWRVCHIARLADGRDGRVTNTAAGSVSSLAECSAFVPRLDTRQTRDDRPATAGAPEPTMRTHFRSSKVEPVCRHVISRHGQRTNKDVLADVLHARVWSKLHGTVLWPRCWRLAWPGSYAKTKSCTEPTGNGVRPCPGMEESLLTPVVQPRKLAAWKDGPPPFHWPGPPSSTCRARRAASWTGTDGFGVPVGHAAAWRVWHRQCAGSGSMAGGMAAVGAAATGCVSVVGRRWRRLGSAVSWWAQAASRRWRVRRWRARGAPGAWLRGAGPAGGQLVDAPRRAMRCPPPSPTSARREVLSRPFVSPQTHMPVERSGHEHRSRLPRRSQHISQRIATAATTQPGSHQHGSAASACGLAPVLTRFAQISPAPASSLAAIARPACATLTRTPLHTQSRIAGLHTHTPRLQDRHLDNSHTPPPLAPRHITSALSNPAPCSLSRRLVRTTHPHAQSPPFSL</sequence>
<organism evidence="1 2">
    <name type="scientific">Purpureocillium lilacinum</name>
    <name type="common">Paecilomyces lilacinus</name>
    <dbReference type="NCBI Taxonomy" id="33203"/>
    <lineage>
        <taxon>Eukaryota</taxon>
        <taxon>Fungi</taxon>
        <taxon>Dikarya</taxon>
        <taxon>Ascomycota</taxon>
        <taxon>Pezizomycotina</taxon>
        <taxon>Sordariomycetes</taxon>
        <taxon>Hypocreomycetidae</taxon>
        <taxon>Hypocreales</taxon>
        <taxon>Ophiocordycipitaceae</taxon>
        <taxon>Purpureocillium</taxon>
    </lineage>
</organism>
<protein>
    <submittedName>
        <fullName evidence="1">Uncharacterized protein</fullName>
    </submittedName>
</protein>
<dbReference type="EMBL" id="JBGNUJ010000003">
    <property type="protein sequence ID" value="KAL3962363.1"/>
    <property type="molecule type" value="Genomic_DNA"/>
</dbReference>
<evidence type="ECO:0000313" key="2">
    <source>
        <dbReference type="Proteomes" id="UP001638806"/>
    </source>
</evidence>
<gene>
    <name evidence="1" type="ORF">ACCO45_003886</name>
</gene>
<dbReference type="Proteomes" id="UP001638806">
    <property type="component" value="Unassembled WGS sequence"/>
</dbReference>
<proteinExistence type="predicted"/>
<evidence type="ECO:0000313" key="1">
    <source>
        <dbReference type="EMBL" id="KAL3962363.1"/>
    </source>
</evidence>